<protein>
    <recommendedName>
        <fullName evidence="3">Endonuclease/exonuclease/phosphatase domain-containing protein</fullName>
    </recommendedName>
</protein>
<proteinExistence type="predicted"/>
<keyword evidence="2" id="KW-1185">Reference proteome</keyword>
<evidence type="ECO:0000313" key="2">
    <source>
        <dbReference type="Proteomes" id="UP000245609"/>
    </source>
</evidence>
<comment type="caution">
    <text evidence="1">The sequence shown here is derived from an EMBL/GenBank/DDBJ whole genome shotgun (WGS) entry which is preliminary data.</text>
</comment>
<name>A0A2T9Z988_9FUNG</name>
<dbReference type="Gene3D" id="3.60.10.10">
    <property type="entry name" value="Endonuclease/exonuclease/phosphatase"/>
    <property type="match status" value="1"/>
</dbReference>
<evidence type="ECO:0008006" key="3">
    <source>
        <dbReference type="Google" id="ProtNLM"/>
    </source>
</evidence>
<accession>A0A2T9Z988</accession>
<reference evidence="1 2" key="1">
    <citation type="journal article" date="2018" name="MBio">
        <title>Comparative Genomics Reveals the Core Gene Toolbox for the Fungus-Insect Symbiosis.</title>
        <authorList>
            <person name="Wang Y."/>
            <person name="Stata M."/>
            <person name="Wang W."/>
            <person name="Stajich J.E."/>
            <person name="White M.M."/>
            <person name="Moncalvo J.M."/>
        </authorList>
    </citation>
    <scope>NUCLEOTIDE SEQUENCE [LARGE SCALE GENOMIC DNA]</scope>
    <source>
        <strain evidence="1 2">SC-DP-2</strain>
    </source>
</reference>
<gene>
    <name evidence="1" type="ORF">BB560_004423</name>
</gene>
<dbReference type="EMBL" id="MBFS01001314">
    <property type="protein sequence ID" value="PVV01169.1"/>
    <property type="molecule type" value="Genomic_DNA"/>
</dbReference>
<sequence>MKTQKSLSYLEAVEKSPAQELVKKIDLSKNQPGLNLGTAEKEVLKISINLFRGIPMNILIEAIISPLCSLGKILEITVLELKSGIPLSNNTKIMMETKDREQIPVFIEFEGAKIVFDYENMPTICRFSKRDITEDLNYFNQKKEELHDEKGFLYVFKSGEHTFKLNTKHTQQILELNTRQYNITETKHQTGTVSPINPKTIKENFDLQKINHNTGVNPETELKVLNEVQNHKGTISLSCETDPNKINVRIVVASIKVENLTKNIEIINFYAPAVKEDGRTFYQELYISFEIASNTILLGDFNNTKSNITDRHPLKKTSSECFLLEEVMQKLELNNTYDRQNQKQMLTWHLHAGKIKPRIDHILAYDNLTDKFSNMTTTVGNTSDHLQIFVFFCF</sequence>
<evidence type="ECO:0000313" key="1">
    <source>
        <dbReference type="EMBL" id="PVV01169.1"/>
    </source>
</evidence>
<dbReference type="Proteomes" id="UP000245609">
    <property type="component" value="Unassembled WGS sequence"/>
</dbReference>
<dbReference type="InterPro" id="IPR036691">
    <property type="entry name" value="Endo/exonu/phosph_ase_sf"/>
</dbReference>
<organism evidence="1 2">
    <name type="scientific">Smittium megazygosporum</name>
    <dbReference type="NCBI Taxonomy" id="133381"/>
    <lineage>
        <taxon>Eukaryota</taxon>
        <taxon>Fungi</taxon>
        <taxon>Fungi incertae sedis</taxon>
        <taxon>Zoopagomycota</taxon>
        <taxon>Kickxellomycotina</taxon>
        <taxon>Harpellomycetes</taxon>
        <taxon>Harpellales</taxon>
        <taxon>Legeriomycetaceae</taxon>
        <taxon>Smittium</taxon>
    </lineage>
</organism>
<dbReference type="SUPFAM" id="SSF56219">
    <property type="entry name" value="DNase I-like"/>
    <property type="match status" value="1"/>
</dbReference>
<dbReference type="AlphaFoldDB" id="A0A2T9Z988"/>